<proteinExistence type="predicted"/>
<name>A0AAN8G3F0_PATCE</name>
<evidence type="ECO:0000313" key="4">
    <source>
        <dbReference type="Proteomes" id="UP001347796"/>
    </source>
</evidence>
<dbReference type="Proteomes" id="UP001347796">
    <property type="component" value="Unassembled WGS sequence"/>
</dbReference>
<keyword evidence="4" id="KW-1185">Reference proteome</keyword>
<evidence type="ECO:0000256" key="1">
    <source>
        <dbReference type="SAM" id="Coils"/>
    </source>
</evidence>
<protein>
    <submittedName>
        <fullName evidence="3">Uncharacterized protein</fullName>
    </submittedName>
</protein>
<dbReference type="EMBL" id="JAZGQO010000018">
    <property type="protein sequence ID" value="KAK6167018.1"/>
    <property type="molecule type" value="Genomic_DNA"/>
</dbReference>
<sequence length="362" mass="40036">MADTSLNSDTEGMSPKNISICSISLSSNSNVTSPTIELCNNGSLQQPYELNPTKSLQKLLYATSRDNLTISETGGGFRLYFATGHYVEFRRCLESFYSTSKKLTTDLTKKVDVNAKCESSIIRVNSTDKNTSCRYTINLFHTTASALVNGIDQNVFISDHLPAVLGQINLERATILNTSVKTAVQNPVKDHINETVHKQRSITPITMNGTSPIVMSSRQTTPTSAILTKAISGKKLCLSSSPSTRSTIRKPSKPVTRSSKLHSKLYVTKPKTPTSHSKIEELQKVISNLRQSLETTKNELNTSVALNEDLREQNSKITEENNVFSKQINELATENECLKIKLNRPVVTIPAQLLQTSFSHLR</sequence>
<feature type="coiled-coil region" evidence="1">
    <location>
        <begin position="279"/>
        <end position="327"/>
    </location>
</feature>
<accession>A0AAN8G3F0</accession>
<comment type="caution">
    <text evidence="3">The sequence shown here is derived from an EMBL/GenBank/DDBJ whole genome shotgun (WGS) entry which is preliminary data.</text>
</comment>
<keyword evidence="1" id="KW-0175">Coiled coil</keyword>
<dbReference type="AlphaFoldDB" id="A0AAN8G3F0"/>
<organism evidence="3 4">
    <name type="scientific">Patella caerulea</name>
    <name type="common">Rayed Mediterranean limpet</name>
    <dbReference type="NCBI Taxonomy" id="87958"/>
    <lineage>
        <taxon>Eukaryota</taxon>
        <taxon>Metazoa</taxon>
        <taxon>Spiralia</taxon>
        <taxon>Lophotrochozoa</taxon>
        <taxon>Mollusca</taxon>
        <taxon>Gastropoda</taxon>
        <taxon>Patellogastropoda</taxon>
        <taxon>Patelloidea</taxon>
        <taxon>Patellidae</taxon>
        <taxon>Patella</taxon>
    </lineage>
</organism>
<gene>
    <name evidence="3" type="ORF">SNE40_021130</name>
</gene>
<feature type="region of interest" description="Disordered" evidence="2">
    <location>
        <begin position="240"/>
        <end position="259"/>
    </location>
</feature>
<evidence type="ECO:0000313" key="3">
    <source>
        <dbReference type="EMBL" id="KAK6167018.1"/>
    </source>
</evidence>
<reference evidence="3 4" key="1">
    <citation type="submission" date="2024-01" db="EMBL/GenBank/DDBJ databases">
        <title>The genome of the rayed Mediterranean limpet Patella caerulea (Linnaeus, 1758).</title>
        <authorList>
            <person name="Anh-Thu Weber A."/>
            <person name="Halstead-Nussloch G."/>
        </authorList>
    </citation>
    <scope>NUCLEOTIDE SEQUENCE [LARGE SCALE GENOMIC DNA]</scope>
    <source>
        <strain evidence="3">AATW-2023a</strain>
        <tissue evidence="3">Whole specimen</tissue>
    </source>
</reference>
<evidence type="ECO:0000256" key="2">
    <source>
        <dbReference type="SAM" id="MobiDB-lite"/>
    </source>
</evidence>